<sequence>MELLTYPNKILEKKSESVEKIDANLLKLAADMKKLLKTIDGIGLAAPQIGKNTRLCVVGYYYKDKDDNKKAKEDSPDIPELILINPEITWKTKKQIIEKEGCLSFPGIEYNIARPEKLHCRYINQQGKKQKIKARGLMARALMHEVDHLNGTLIKDRKIQ</sequence>
<dbReference type="NCBIfam" id="TIGR00079">
    <property type="entry name" value="pept_deformyl"/>
    <property type="match status" value="1"/>
</dbReference>
<keyword evidence="2" id="KW-0648">Protein biosynthesis</keyword>
<proteinExistence type="inferred from homology"/>
<keyword evidence="2" id="KW-0408">Iron</keyword>
<dbReference type="GO" id="GO:0006412">
    <property type="term" value="P:translation"/>
    <property type="evidence" value="ECO:0007669"/>
    <property type="project" value="UniProtKB-UniRule"/>
</dbReference>
<dbReference type="NCBIfam" id="NF001159">
    <property type="entry name" value="PRK00150.1-3"/>
    <property type="match status" value="1"/>
</dbReference>
<dbReference type="PANTHER" id="PTHR10458">
    <property type="entry name" value="PEPTIDE DEFORMYLASE"/>
    <property type="match status" value="1"/>
</dbReference>
<keyword evidence="2" id="KW-0479">Metal-binding</keyword>
<dbReference type="PIRSF" id="PIRSF004749">
    <property type="entry name" value="Pep_def"/>
    <property type="match status" value="1"/>
</dbReference>
<dbReference type="EC" id="3.5.1.88" evidence="2"/>
<evidence type="ECO:0000313" key="3">
    <source>
        <dbReference type="EMBL" id="PIT97651.1"/>
    </source>
</evidence>
<dbReference type="SUPFAM" id="SSF56420">
    <property type="entry name" value="Peptide deformylase"/>
    <property type="match status" value="1"/>
</dbReference>
<dbReference type="Gene3D" id="3.90.45.10">
    <property type="entry name" value="Peptide deformylase"/>
    <property type="match status" value="1"/>
</dbReference>
<reference evidence="4" key="1">
    <citation type="submission" date="2017-09" db="EMBL/GenBank/DDBJ databases">
        <title>Depth-based differentiation of microbial function through sediment-hosted aquifers and enrichment of novel symbionts in the deep terrestrial subsurface.</title>
        <authorList>
            <person name="Probst A.J."/>
            <person name="Ladd B."/>
            <person name="Jarett J.K."/>
            <person name="Geller-Mcgrath D.E."/>
            <person name="Sieber C.M.K."/>
            <person name="Emerson J.B."/>
            <person name="Anantharaman K."/>
            <person name="Thomas B.C."/>
            <person name="Malmstrom R."/>
            <person name="Stieglmeier M."/>
            <person name="Klingl A."/>
            <person name="Woyke T."/>
            <person name="Ryan C.M."/>
            <person name="Banfield J.F."/>
        </authorList>
    </citation>
    <scope>NUCLEOTIDE SEQUENCE [LARGE SCALE GENOMIC DNA]</scope>
</reference>
<protein>
    <recommendedName>
        <fullName evidence="2">Peptide deformylase</fullName>
        <shortName evidence="2">PDF</shortName>
        <ecNumber evidence="2">3.5.1.88</ecNumber>
    </recommendedName>
    <alternativeName>
        <fullName evidence="2">Polypeptide deformylase</fullName>
    </alternativeName>
</protein>
<evidence type="ECO:0000313" key="4">
    <source>
        <dbReference type="Proteomes" id="UP000228596"/>
    </source>
</evidence>
<feature type="binding site" evidence="2">
    <location>
        <position position="148"/>
    </location>
    <ligand>
        <name>Fe cation</name>
        <dbReference type="ChEBI" id="CHEBI:24875"/>
    </ligand>
</feature>
<comment type="caution">
    <text evidence="3">The sequence shown here is derived from an EMBL/GenBank/DDBJ whole genome shotgun (WGS) entry which is preliminary data.</text>
</comment>
<dbReference type="HAMAP" id="MF_00163">
    <property type="entry name" value="Pep_deformylase"/>
    <property type="match status" value="1"/>
</dbReference>
<gene>
    <name evidence="2 3" type="primary">def</name>
    <name evidence="3" type="ORF">COT77_00265</name>
</gene>
<feature type="binding site" evidence="2">
    <location>
        <position position="102"/>
    </location>
    <ligand>
        <name>Fe cation</name>
        <dbReference type="ChEBI" id="CHEBI:24875"/>
    </ligand>
</feature>
<comment type="cofactor">
    <cofactor evidence="2">
        <name>Fe(2+)</name>
        <dbReference type="ChEBI" id="CHEBI:29033"/>
    </cofactor>
    <text evidence="2">Binds 1 Fe(2+) ion.</text>
</comment>
<accession>A0A2M6WY34</accession>
<dbReference type="InterPro" id="IPR036821">
    <property type="entry name" value="Peptide_deformylase_sf"/>
</dbReference>
<dbReference type="PRINTS" id="PR01576">
    <property type="entry name" value="PDEFORMYLASE"/>
</dbReference>
<dbReference type="Proteomes" id="UP000228596">
    <property type="component" value="Unassembled WGS sequence"/>
</dbReference>
<dbReference type="CDD" id="cd00487">
    <property type="entry name" value="Pep_deformylase"/>
    <property type="match status" value="1"/>
</dbReference>
<dbReference type="AlphaFoldDB" id="A0A2M6WY34"/>
<dbReference type="Pfam" id="PF01327">
    <property type="entry name" value="Pep_deformylase"/>
    <property type="match status" value="1"/>
</dbReference>
<name>A0A2M6WY34_9BACT</name>
<dbReference type="PANTHER" id="PTHR10458:SF22">
    <property type="entry name" value="PEPTIDE DEFORMYLASE"/>
    <property type="match status" value="1"/>
</dbReference>
<comment type="function">
    <text evidence="2">Removes the formyl group from the N-terminal Met of newly synthesized proteins. Requires at least a dipeptide for an efficient rate of reaction. N-terminal L-methionine is a prerequisite for activity but the enzyme has broad specificity at other positions.</text>
</comment>
<evidence type="ECO:0000256" key="1">
    <source>
        <dbReference type="ARBA" id="ARBA00010759"/>
    </source>
</evidence>
<comment type="similarity">
    <text evidence="1 2">Belongs to the polypeptide deformylase family.</text>
</comment>
<dbReference type="EMBL" id="PEZV01000002">
    <property type="protein sequence ID" value="PIT97651.1"/>
    <property type="molecule type" value="Genomic_DNA"/>
</dbReference>
<keyword evidence="2" id="KW-0378">Hydrolase</keyword>
<feature type="active site" evidence="2">
    <location>
        <position position="145"/>
    </location>
</feature>
<feature type="binding site" evidence="2">
    <location>
        <position position="144"/>
    </location>
    <ligand>
        <name>Fe cation</name>
        <dbReference type="ChEBI" id="CHEBI:24875"/>
    </ligand>
</feature>
<dbReference type="InterPro" id="IPR023635">
    <property type="entry name" value="Peptide_deformylase"/>
</dbReference>
<evidence type="ECO:0000256" key="2">
    <source>
        <dbReference type="HAMAP-Rule" id="MF_00163"/>
    </source>
</evidence>
<comment type="catalytic activity">
    <reaction evidence="2">
        <text>N-terminal N-formyl-L-methionyl-[peptide] + H2O = N-terminal L-methionyl-[peptide] + formate</text>
        <dbReference type="Rhea" id="RHEA:24420"/>
        <dbReference type="Rhea" id="RHEA-COMP:10639"/>
        <dbReference type="Rhea" id="RHEA-COMP:10640"/>
        <dbReference type="ChEBI" id="CHEBI:15377"/>
        <dbReference type="ChEBI" id="CHEBI:15740"/>
        <dbReference type="ChEBI" id="CHEBI:49298"/>
        <dbReference type="ChEBI" id="CHEBI:64731"/>
        <dbReference type="EC" id="3.5.1.88"/>
    </reaction>
</comment>
<dbReference type="GO" id="GO:0042586">
    <property type="term" value="F:peptide deformylase activity"/>
    <property type="evidence" value="ECO:0007669"/>
    <property type="project" value="UniProtKB-UniRule"/>
</dbReference>
<organism evidence="3 4">
    <name type="scientific">Candidatus Berkelbacteria bacterium CG10_big_fil_rev_8_21_14_0_10_41_12</name>
    <dbReference type="NCBI Taxonomy" id="1974513"/>
    <lineage>
        <taxon>Bacteria</taxon>
        <taxon>Candidatus Berkelbacteria</taxon>
    </lineage>
</organism>
<dbReference type="GO" id="GO:0046872">
    <property type="term" value="F:metal ion binding"/>
    <property type="evidence" value="ECO:0007669"/>
    <property type="project" value="UniProtKB-KW"/>
</dbReference>